<dbReference type="InterPro" id="IPR018062">
    <property type="entry name" value="HTH_AraC-typ_CS"/>
</dbReference>
<dbReference type="Proteomes" id="UP001296993">
    <property type="component" value="Unassembled WGS sequence"/>
</dbReference>
<evidence type="ECO:0000313" key="5">
    <source>
        <dbReference type="EMBL" id="MBP2387381.1"/>
    </source>
</evidence>
<dbReference type="PANTHER" id="PTHR46796">
    <property type="entry name" value="HTH-TYPE TRANSCRIPTIONAL ACTIVATOR RHAS-RELATED"/>
    <property type="match status" value="1"/>
</dbReference>
<dbReference type="InterPro" id="IPR009057">
    <property type="entry name" value="Homeodomain-like_sf"/>
</dbReference>
<dbReference type="InterPro" id="IPR035418">
    <property type="entry name" value="AraC-bd_2"/>
</dbReference>
<name>A0ABS4XFY6_9MICC</name>
<sequence length="338" mass="36843">MIMGKVDAVSRVSVLKNEPEEGLRRFDRRFSDGGLLKGARSLRSISGPCIIRPLMERGFVAHIRTWMHDRLLVTYSTGDGVSLLRTSQFCGDGFERFVLVCMLASGRMAANQRGTDVEAGPGDALILLPGEPYTAHIEDGSDTLAFFVARGFFDSQGINTDLLNVASIQVNGAVSALAALSHWAMQDRDSEVSGHTGHIERAILEILAGVVTTSMESLDDSDAETIKSRGRVLELIDSCFADPDLSADSIARQVGMSRRNLYRLFEGKGPGITQMIRDRRLDHAQVLLRRMPETSIGAVAIDSGFSGSDQFSRAFKERHGQSASQYREAGGVDAPTEF</sequence>
<keyword evidence="1" id="KW-0805">Transcription regulation</keyword>
<dbReference type="PROSITE" id="PS01124">
    <property type="entry name" value="HTH_ARAC_FAMILY_2"/>
    <property type="match status" value="1"/>
</dbReference>
<dbReference type="Pfam" id="PF14525">
    <property type="entry name" value="AraC_binding_2"/>
    <property type="match status" value="1"/>
</dbReference>
<dbReference type="Pfam" id="PF12833">
    <property type="entry name" value="HTH_18"/>
    <property type="match status" value="1"/>
</dbReference>
<feature type="domain" description="HTH araC/xylS-type" evidence="4">
    <location>
        <begin position="230"/>
        <end position="329"/>
    </location>
</feature>
<keyword evidence="3" id="KW-0804">Transcription</keyword>
<keyword evidence="2" id="KW-0238">DNA-binding</keyword>
<dbReference type="InterPro" id="IPR050204">
    <property type="entry name" value="AraC_XylS_family_regulators"/>
</dbReference>
<dbReference type="EMBL" id="JAGIOF010000001">
    <property type="protein sequence ID" value="MBP2387381.1"/>
    <property type="molecule type" value="Genomic_DNA"/>
</dbReference>
<dbReference type="PANTHER" id="PTHR46796:SF6">
    <property type="entry name" value="ARAC SUBFAMILY"/>
    <property type="match status" value="1"/>
</dbReference>
<gene>
    <name evidence="5" type="ORF">JOF47_002892</name>
</gene>
<evidence type="ECO:0000256" key="3">
    <source>
        <dbReference type="ARBA" id="ARBA00023163"/>
    </source>
</evidence>
<dbReference type="InterPro" id="IPR018060">
    <property type="entry name" value="HTH_AraC"/>
</dbReference>
<proteinExistence type="predicted"/>
<keyword evidence="6" id="KW-1185">Reference proteome</keyword>
<evidence type="ECO:0000256" key="2">
    <source>
        <dbReference type="ARBA" id="ARBA00023125"/>
    </source>
</evidence>
<accession>A0ABS4XFY6</accession>
<organism evidence="5 6">
    <name type="scientific">Paeniglutamicibacter kerguelensis</name>
    <dbReference type="NCBI Taxonomy" id="254788"/>
    <lineage>
        <taxon>Bacteria</taxon>
        <taxon>Bacillati</taxon>
        <taxon>Actinomycetota</taxon>
        <taxon>Actinomycetes</taxon>
        <taxon>Micrococcales</taxon>
        <taxon>Micrococcaceae</taxon>
        <taxon>Paeniglutamicibacter</taxon>
    </lineage>
</organism>
<dbReference type="RefSeq" id="WP_209999592.1">
    <property type="nucleotide sequence ID" value="NZ_BAAAJY010000009.1"/>
</dbReference>
<protein>
    <submittedName>
        <fullName evidence="5">AraC-like DNA-binding protein</fullName>
    </submittedName>
</protein>
<dbReference type="Gene3D" id="1.10.10.60">
    <property type="entry name" value="Homeodomain-like"/>
    <property type="match status" value="1"/>
</dbReference>
<dbReference type="PROSITE" id="PS00041">
    <property type="entry name" value="HTH_ARAC_FAMILY_1"/>
    <property type="match status" value="1"/>
</dbReference>
<evidence type="ECO:0000259" key="4">
    <source>
        <dbReference type="PROSITE" id="PS01124"/>
    </source>
</evidence>
<dbReference type="SMART" id="SM00342">
    <property type="entry name" value="HTH_ARAC"/>
    <property type="match status" value="1"/>
</dbReference>
<dbReference type="SUPFAM" id="SSF46689">
    <property type="entry name" value="Homeodomain-like"/>
    <property type="match status" value="1"/>
</dbReference>
<evidence type="ECO:0000256" key="1">
    <source>
        <dbReference type="ARBA" id="ARBA00023015"/>
    </source>
</evidence>
<evidence type="ECO:0000313" key="6">
    <source>
        <dbReference type="Proteomes" id="UP001296993"/>
    </source>
</evidence>
<reference evidence="5 6" key="1">
    <citation type="submission" date="2021-03" db="EMBL/GenBank/DDBJ databases">
        <title>Sequencing the genomes of 1000 actinobacteria strains.</title>
        <authorList>
            <person name="Klenk H.-P."/>
        </authorList>
    </citation>
    <scope>NUCLEOTIDE SEQUENCE [LARGE SCALE GENOMIC DNA]</scope>
    <source>
        <strain evidence="5 6">DSM 15797</strain>
    </source>
</reference>
<comment type="caution">
    <text evidence="5">The sequence shown here is derived from an EMBL/GenBank/DDBJ whole genome shotgun (WGS) entry which is preliminary data.</text>
</comment>